<evidence type="ECO:0000313" key="6">
    <source>
        <dbReference type="Proteomes" id="UP000539146"/>
    </source>
</evidence>
<organism evidence="5 6">
    <name type="scientific">Curtobacterium citreum</name>
    <dbReference type="NCBI Taxonomy" id="2036"/>
    <lineage>
        <taxon>Bacteria</taxon>
        <taxon>Bacillati</taxon>
        <taxon>Actinomycetota</taxon>
        <taxon>Actinomycetes</taxon>
        <taxon>Micrococcales</taxon>
        <taxon>Microbacteriaceae</taxon>
        <taxon>Curtobacterium</taxon>
    </lineage>
</organism>
<dbReference type="GO" id="GO:0009294">
    <property type="term" value="P:DNA-mediated transformation"/>
    <property type="evidence" value="ECO:0007669"/>
    <property type="project" value="InterPro"/>
</dbReference>
<evidence type="ECO:0000313" key="5">
    <source>
        <dbReference type="EMBL" id="NUU28222.1"/>
    </source>
</evidence>
<dbReference type="InterPro" id="IPR036388">
    <property type="entry name" value="WH-like_DNA-bd_sf"/>
</dbReference>
<dbReference type="InterPro" id="IPR041614">
    <property type="entry name" value="DprA_WH"/>
</dbReference>
<dbReference type="Gene3D" id="3.40.50.450">
    <property type="match status" value="1"/>
</dbReference>
<evidence type="ECO:0000259" key="3">
    <source>
        <dbReference type="Pfam" id="PF02481"/>
    </source>
</evidence>
<dbReference type="EMBL" id="JABMCG010000102">
    <property type="protein sequence ID" value="NUU28222.1"/>
    <property type="molecule type" value="Genomic_DNA"/>
</dbReference>
<dbReference type="AlphaFoldDB" id="A0A850DXG8"/>
<comment type="similarity">
    <text evidence="1">Belongs to the DprA/Smf family.</text>
</comment>
<gene>
    <name evidence="5" type="primary">dprA</name>
    <name evidence="5" type="ORF">HP467_08885</name>
</gene>
<feature type="region of interest" description="Disordered" evidence="2">
    <location>
        <begin position="342"/>
        <end position="368"/>
    </location>
</feature>
<evidence type="ECO:0000259" key="4">
    <source>
        <dbReference type="Pfam" id="PF17782"/>
    </source>
</evidence>
<dbReference type="Gene3D" id="1.10.10.10">
    <property type="entry name" value="Winged helix-like DNA-binding domain superfamily/Winged helix DNA-binding domain"/>
    <property type="match status" value="1"/>
</dbReference>
<dbReference type="Pfam" id="PF17782">
    <property type="entry name" value="WHD_DprA"/>
    <property type="match status" value="1"/>
</dbReference>
<evidence type="ECO:0000256" key="2">
    <source>
        <dbReference type="SAM" id="MobiDB-lite"/>
    </source>
</evidence>
<dbReference type="PANTHER" id="PTHR43022:SF1">
    <property type="entry name" value="PROTEIN SMF"/>
    <property type="match status" value="1"/>
</dbReference>
<dbReference type="Proteomes" id="UP000539146">
    <property type="component" value="Unassembled WGS sequence"/>
</dbReference>
<feature type="domain" description="DprA winged helix" evidence="4">
    <location>
        <begin position="378"/>
        <end position="430"/>
    </location>
</feature>
<dbReference type="SUPFAM" id="SSF102405">
    <property type="entry name" value="MCP/YpsA-like"/>
    <property type="match status" value="1"/>
</dbReference>
<dbReference type="PANTHER" id="PTHR43022">
    <property type="entry name" value="PROTEIN SMF"/>
    <property type="match status" value="1"/>
</dbReference>
<proteinExistence type="inferred from homology"/>
<dbReference type="InterPro" id="IPR057666">
    <property type="entry name" value="DrpA_SLOG"/>
</dbReference>
<dbReference type="Pfam" id="PF02481">
    <property type="entry name" value="DNA_processg_A"/>
    <property type="match status" value="1"/>
</dbReference>
<dbReference type="InterPro" id="IPR003488">
    <property type="entry name" value="DprA"/>
</dbReference>
<accession>A0A850DXG8</accession>
<feature type="compositionally biased region" description="Basic and acidic residues" evidence="2">
    <location>
        <begin position="352"/>
        <end position="361"/>
    </location>
</feature>
<dbReference type="RefSeq" id="WP_175325947.1">
    <property type="nucleotide sequence ID" value="NZ_BAAAWP010000001.1"/>
</dbReference>
<sequence length="434" mass="44017">MRQQAWRDLVGTALGPGVHGVDLGEAAARVVWSALVEPGDGVAGALLAACGPERALRAVEGAVGTGDAGLRGLLWTALEDDVAGADDPDALGTALRAAVGRWGPRLRARRPADTVGAALAVGARLLVPGAPGWPDRVDDLGPHAPVVLWAIGTRADDPATLAVVGSRANTVAGAEAAAEITSAAADSGCAVVSGGAYGIDAVAHRVALAAGATTVAVLAGGIDQLYPVGNTDLLRTVARQGRLLAESPPGTRPSRWRFLARNRLIAALGDATVVVEAGARSGALNTAHHAAQLGRPVFAVPGAFSSSASVGCHRLVADGRAQIVVRPDDPVRAVVAETSVADVPAPGSCSPDGREHDDPRRAGTARHRARTDPLVGARTDPEVLRVLDALGRRPLVEPEIVVRSGMSQAEVADALALAELQGLVVHIGGGWARA</sequence>
<evidence type="ECO:0000256" key="1">
    <source>
        <dbReference type="ARBA" id="ARBA00006525"/>
    </source>
</evidence>
<reference evidence="5 6" key="1">
    <citation type="submission" date="2020-05" db="EMBL/GenBank/DDBJ databases">
        <title>Genome Sequencing of Type Strains.</title>
        <authorList>
            <person name="Lemaire J.F."/>
            <person name="Inderbitzin P."/>
            <person name="Gregorio O.A."/>
            <person name="Collins S.B."/>
            <person name="Wespe N."/>
            <person name="Knight-Connoni V."/>
        </authorList>
    </citation>
    <scope>NUCLEOTIDE SEQUENCE [LARGE SCALE GENOMIC DNA]</scope>
    <source>
        <strain evidence="5 6">DSM 20512</strain>
    </source>
</reference>
<feature type="domain" description="Smf/DprA SLOG" evidence="3">
    <location>
        <begin position="125"/>
        <end position="331"/>
    </location>
</feature>
<name>A0A850DXG8_9MICO</name>
<protein>
    <submittedName>
        <fullName evidence="5">DNA-protecting protein DprA</fullName>
    </submittedName>
</protein>
<comment type="caution">
    <text evidence="5">The sequence shown here is derived from an EMBL/GenBank/DDBJ whole genome shotgun (WGS) entry which is preliminary data.</text>
</comment>
<dbReference type="NCBIfam" id="TIGR00732">
    <property type="entry name" value="dprA"/>
    <property type="match status" value="1"/>
</dbReference>